<evidence type="ECO:0000313" key="4">
    <source>
        <dbReference type="Proteomes" id="UP000269351"/>
    </source>
</evidence>
<dbReference type="AlphaFoldDB" id="A0A3S1FIR8"/>
<dbReference type="Proteomes" id="UP000762586">
    <property type="component" value="Unassembled WGS sequence"/>
</dbReference>
<dbReference type="RefSeq" id="WP_119871442.1">
    <property type="nucleotide sequence ID" value="NZ_BSWF01000004.1"/>
</dbReference>
<evidence type="ECO:0000313" key="2">
    <source>
        <dbReference type="EMBL" id="MBN3108416.1"/>
    </source>
</evidence>
<dbReference type="Proteomes" id="UP000269351">
    <property type="component" value="Chromosome"/>
</dbReference>
<feature type="domain" description="ParE-like toxin" evidence="1">
    <location>
        <begin position="22"/>
        <end position="80"/>
    </location>
</feature>
<dbReference type="EMBL" id="JACGET010000030">
    <property type="protein sequence ID" value="MBN3108416.1"/>
    <property type="molecule type" value="Genomic_DNA"/>
</dbReference>
<dbReference type="InterPro" id="IPR056925">
    <property type="entry name" value="ParE-like"/>
</dbReference>
<dbReference type="Pfam" id="PF24732">
    <property type="entry name" value="ParE_like"/>
    <property type="match status" value="1"/>
</dbReference>
<sequence length="84" mass="10195">MSSRLCEIMPGLYAPATVPKSHYHKAKNQIRRFRQGERNYTRLFDKGSRYLKIDIGPFWRLLSRNHGDSWELMNHERYNKEIRK</sequence>
<gene>
    <name evidence="3" type="ORF">F126LOC_016740</name>
    <name evidence="2" type="ORF">H4F48_20355</name>
</gene>
<name>A0A3S1FIR8_9GAMM</name>
<organism evidence="3 4">
    <name type="scientific">Pectobacterium brasiliense</name>
    <dbReference type="NCBI Taxonomy" id="180957"/>
    <lineage>
        <taxon>Bacteria</taxon>
        <taxon>Pseudomonadati</taxon>
        <taxon>Pseudomonadota</taxon>
        <taxon>Gammaproteobacteria</taxon>
        <taxon>Enterobacterales</taxon>
        <taxon>Pectobacteriaceae</taxon>
        <taxon>Pectobacterium</taxon>
    </lineage>
</organism>
<accession>A0A3S1FIR8</accession>
<keyword evidence="5" id="KW-1185">Reference proteome</keyword>
<evidence type="ECO:0000313" key="3">
    <source>
        <dbReference type="EMBL" id="QPK23271.1"/>
    </source>
</evidence>
<reference evidence="3 4" key="2">
    <citation type="submission" date="2020-11" db="EMBL/GenBank/DDBJ databases">
        <title>Complete genome sequence of Pectobacterium brasiliense strain F126.</title>
        <authorList>
            <person name="Miroshnikov K."/>
            <person name="Vo T.N.H."/>
            <person name="Khodykina M.V."/>
            <person name="Kabanova A.P."/>
            <person name="Shneider M."/>
            <person name="Korzhenkov A."/>
            <person name="Toschakov S.V."/>
            <person name="Miroshnikov K.A."/>
            <person name="Ignatov A.N."/>
            <person name="Mikhailova Y.V."/>
            <person name="Shelenkov A."/>
            <person name="Yanushevich Y.G."/>
            <person name="Evseev P.V."/>
        </authorList>
    </citation>
    <scope>NUCLEOTIDE SEQUENCE [LARGE SCALE GENOMIC DNA]</scope>
    <source>
        <strain evidence="3 4">F126</strain>
    </source>
</reference>
<evidence type="ECO:0000259" key="1">
    <source>
        <dbReference type="Pfam" id="PF24732"/>
    </source>
</evidence>
<dbReference type="EMBL" id="CP065031">
    <property type="protein sequence ID" value="QPK23271.1"/>
    <property type="molecule type" value="Genomic_DNA"/>
</dbReference>
<protein>
    <recommendedName>
        <fullName evidence="1">ParE-like toxin domain-containing protein</fullName>
    </recommendedName>
</protein>
<reference evidence="2 5" key="1">
    <citation type="submission" date="2020-07" db="EMBL/GenBank/DDBJ databases">
        <title>A pangenomic view of the genus Pectobacterium provides insights into genome organization, phylogeny, and virulence.</title>
        <authorList>
            <person name="Jonkheer E."/>
            <person name="Brankovics B."/>
            <person name="Houwers I."/>
            <person name="Van Der Wolf J."/>
            <person name="Bonants P."/>
            <person name="Vreeburg R."/>
            <person name="Bollema R."/>
            <person name="De Haan J."/>
            <person name="Berke L."/>
            <person name="De Ridder D."/>
            <person name="Smit S."/>
            <person name="Van Der Lee T.A.J."/>
        </authorList>
    </citation>
    <scope>NUCLEOTIDE SEQUENCE [LARGE SCALE GENOMIC DNA]</scope>
    <source>
        <strain evidence="2 5">NAK:384</strain>
    </source>
</reference>
<proteinExistence type="predicted"/>
<evidence type="ECO:0000313" key="5">
    <source>
        <dbReference type="Proteomes" id="UP000762586"/>
    </source>
</evidence>